<protein>
    <recommendedName>
        <fullName evidence="3">MBL fold metallo-hydrolase</fullName>
    </recommendedName>
</protein>
<gene>
    <name evidence="1" type="ORF">CKO31_14365</name>
</gene>
<comment type="caution">
    <text evidence="1">The sequence shown here is derived from an EMBL/GenBank/DDBJ whole genome shotgun (WGS) entry which is preliminary data.</text>
</comment>
<dbReference type="EMBL" id="NRRV01000034">
    <property type="protein sequence ID" value="MBK1631896.1"/>
    <property type="molecule type" value="Genomic_DNA"/>
</dbReference>
<accession>A0ABS1CIY7</accession>
<evidence type="ECO:0000313" key="2">
    <source>
        <dbReference type="Proteomes" id="UP000748752"/>
    </source>
</evidence>
<evidence type="ECO:0000313" key="1">
    <source>
        <dbReference type="EMBL" id="MBK1631896.1"/>
    </source>
</evidence>
<name>A0ABS1CIY7_9GAMM</name>
<dbReference type="Proteomes" id="UP000748752">
    <property type="component" value="Unassembled WGS sequence"/>
</dbReference>
<organism evidence="1 2">
    <name type="scientific">Thiohalocapsa halophila</name>
    <dbReference type="NCBI Taxonomy" id="69359"/>
    <lineage>
        <taxon>Bacteria</taxon>
        <taxon>Pseudomonadati</taxon>
        <taxon>Pseudomonadota</taxon>
        <taxon>Gammaproteobacteria</taxon>
        <taxon>Chromatiales</taxon>
        <taxon>Chromatiaceae</taxon>
        <taxon>Thiohalocapsa</taxon>
    </lineage>
</organism>
<reference evidence="1 2" key="1">
    <citation type="journal article" date="2020" name="Microorganisms">
        <title>Osmotic Adaptation and Compatible Solute Biosynthesis of Phototrophic Bacteria as Revealed from Genome Analyses.</title>
        <authorList>
            <person name="Imhoff J.F."/>
            <person name="Rahn T."/>
            <person name="Kunzel S."/>
            <person name="Keller A."/>
            <person name="Neulinger S.C."/>
        </authorList>
    </citation>
    <scope>NUCLEOTIDE SEQUENCE [LARGE SCALE GENOMIC DNA]</scope>
    <source>
        <strain evidence="1 2">DSM 6210</strain>
    </source>
</reference>
<dbReference type="InterPro" id="IPR036866">
    <property type="entry name" value="RibonucZ/Hydroxyglut_hydro"/>
</dbReference>
<evidence type="ECO:0008006" key="3">
    <source>
        <dbReference type="Google" id="ProtNLM"/>
    </source>
</evidence>
<dbReference type="SUPFAM" id="SSF56281">
    <property type="entry name" value="Metallo-hydrolase/oxidoreductase"/>
    <property type="match status" value="1"/>
</dbReference>
<keyword evidence="2" id="KW-1185">Reference proteome</keyword>
<dbReference type="Gene3D" id="3.60.15.10">
    <property type="entry name" value="Ribonuclease Z/Hydroxyacylglutathione hydrolase-like"/>
    <property type="match status" value="1"/>
</dbReference>
<dbReference type="RefSeq" id="WP_200238843.1">
    <property type="nucleotide sequence ID" value="NZ_NRRV01000034.1"/>
</dbReference>
<sequence>MHNHHHVGVGRVTGSCHQLTLDVGRAALVDCGLLQGAEAGPDGAWAEQLEIGFAMAPMAALVVTHLRMDPVGRLPSLAAAGYRGPILCSPVSAALVPEDAL</sequence>
<proteinExistence type="predicted"/>